<dbReference type="Proteomes" id="UP000325577">
    <property type="component" value="Linkage Group LG0"/>
</dbReference>
<dbReference type="EMBL" id="CM018031">
    <property type="protein sequence ID" value="KAA8550031.1"/>
    <property type="molecule type" value="Genomic_DNA"/>
</dbReference>
<gene>
    <name evidence="2" type="ORF">F0562_001715</name>
</gene>
<sequence>MVVEWVQLLTNAWCLLIHGQNLLKVESTFSQDDLALEADYGAFSEDSSFLLECSRGGSSTSSNLELGVDSTKADLVVAMEGVLEEGVNLGGMLTCTYNQKTAGLLGGKVSITSVVAKGDMAAYKVSNTQAVPESDGRSFQGMTPSQKVGNLDGVDLISPASCG</sequence>
<dbReference type="AlphaFoldDB" id="A0A5J5C8Y0"/>
<proteinExistence type="predicted"/>
<reference evidence="2 3" key="1">
    <citation type="submission" date="2019-09" db="EMBL/GenBank/DDBJ databases">
        <title>A chromosome-level genome assembly of the Chinese tupelo Nyssa sinensis.</title>
        <authorList>
            <person name="Yang X."/>
            <person name="Kang M."/>
            <person name="Yang Y."/>
            <person name="Xiong H."/>
            <person name="Wang M."/>
            <person name="Zhang Z."/>
            <person name="Wang Z."/>
            <person name="Wu H."/>
            <person name="Ma T."/>
            <person name="Liu J."/>
            <person name="Xi Z."/>
        </authorList>
    </citation>
    <scope>NUCLEOTIDE SEQUENCE [LARGE SCALE GENOMIC DNA]</scope>
    <source>
        <strain evidence="2">J267</strain>
        <tissue evidence="2">Leaf</tissue>
    </source>
</reference>
<evidence type="ECO:0000313" key="3">
    <source>
        <dbReference type="Proteomes" id="UP000325577"/>
    </source>
</evidence>
<evidence type="ECO:0000313" key="2">
    <source>
        <dbReference type="EMBL" id="KAA8550031.1"/>
    </source>
</evidence>
<keyword evidence="3" id="KW-1185">Reference proteome</keyword>
<accession>A0A5J5C8Y0</accession>
<name>A0A5J5C8Y0_9ASTE</name>
<protein>
    <submittedName>
        <fullName evidence="2">Uncharacterized protein</fullName>
    </submittedName>
</protein>
<organism evidence="2 3">
    <name type="scientific">Nyssa sinensis</name>
    <dbReference type="NCBI Taxonomy" id="561372"/>
    <lineage>
        <taxon>Eukaryota</taxon>
        <taxon>Viridiplantae</taxon>
        <taxon>Streptophyta</taxon>
        <taxon>Embryophyta</taxon>
        <taxon>Tracheophyta</taxon>
        <taxon>Spermatophyta</taxon>
        <taxon>Magnoliopsida</taxon>
        <taxon>eudicotyledons</taxon>
        <taxon>Gunneridae</taxon>
        <taxon>Pentapetalae</taxon>
        <taxon>asterids</taxon>
        <taxon>Cornales</taxon>
        <taxon>Nyssaceae</taxon>
        <taxon>Nyssa</taxon>
    </lineage>
</organism>
<feature type="region of interest" description="Disordered" evidence="1">
    <location>
        <begin position="132"/>
        <end position="154"/>
    </location>
</feature>
<evidence type="ECO:0000256" key="1">
    <source>
        <dbReference type="SAM" id="MobiDB-lite"/>
    </source>
</evidence>